<accession>F9WC79</accession>
<proteinExistence type="predicted"/>
<keyword evidence="3" id="KW-1185">Reference proteome</keyword>
<organism evidence="2 3">
    <name type="scientific">Trypanosoma congolense (strain IL3000)</name>
    <dbReference type="NCBI Taxonomy" id="1068625"/>
    <lineage>
        <taxon>Eukaryota</taxon>
        <taxon>Discoba</taxon>
        <taxon>Euglenozoa</taxon>
        <taxon>Kinetoplastea</taxon>
        <taxon>Metakinetoplastina</taxon>
        <taxon>Trypanosomatida</taxon>
        <taxon>Trypanosomatidae</taxon>
        <taxon>Trypanosoma</taxon>
        <taxon>Nannomonas</taxon>
    </lineage>
</organism>
<feature type="compositionally biased region" description="Low complexity" evidence="1">
    <location>
        <begin position="170"/>
        <end position="183"/>
    </location>
</feature>
<gene>
    <name evidence="2" type="ORF">TCIL3000_0_54450</name>
</gene>
<feature type="region of interest" description="Disordered" evidence="1">
    <location>
        <begin position="143"/>
        <end position="206"/>
    </location>
</feature>
<comment type="caution">
    <text evidence="2">The sequence shown here is derived from an EMBL/GenBank/DDBJ whole genome shotgun (WGS) entry which is preliminary data.</text>
</comment>
<dbReference type="VEuPathDB" id="TriTrypDB:TcIL3000_0_54450"/>
<feature type="region of interest" description="Disordered" evidence="1">
    <location>
        <begin position="375"/>
        <end position="412"/>
    </location>
</feature>
<feature type="region of interest" description="Disordered" evidence="1">
    <location>
        <begin position="1"/>
        <end position="42"/>
    </location>
</feature>
<protein>
    <submittedName>
        <fullName evidence="2">WGS project CAEQ00000000 data, annotated contig 2194</fullName>
    </submittedName>
</protein>
<dbReference type="EMBL" id="CAEQ01001679">
    <property type="protein sequence ID" value="CCD14871.1"/>
    <property type="molecule type" value="Genomic_DNA"/>
</dbReference>
<feature type="compositionally biased region" description="Polar residues" evidence="1">
    <location>
        <begin position="396"/>
        <end position="408"/>
    </location>
</feature>
<sequence>MEKGDSSSKFRIVVQLPSGAAGPAPDGNAAPPPQNGVPTAVDPPLVAPPLATIPVNTSSSVIALGGGPRCAASALPPRRYGGAFAIVKGKGSVDLSSVFSVEPGKSRADRAVCKNDAVVLSSVKPPITSGQSKDVSSHVLLSPLRDAGDMPQSTRRGGDRAGTKRGRTSGGRSSSSRTSTSLRGRSRGRISGGSLPLQPNGAPYSHTWSTVNGRRLLHYNGVTYSGRKAHAFWRQIKEKSSSTPSNGVSGSFSTAVRESPTTVCAKPKKVSLRAGKLPIARKVDSESLPKPSRGAVSQCASTGFVTVKGRRSLLLDDDEGDHETQPPSKKDTRVVIDVSDSCDSVCCDSEASLLSSWSSLQTCSDLPDVEEELLPNTTVSGGDEDGNGRKKGGRHVTNSLGNETSSNYGEKLSSDDFVEHDGFLYPAELFRECFRKNAEEANARPGKKRVQCSAPLQGCVEVTDVAEEPCEVQGVQVLGVADWRVAPAPTNVQDAVRAPYHVNGYMERYEDMDVIPSVAEAGAEDLFVVGDEIGGMRFAG</sequence>
<dbReference type="OMA" id="PRCKIER"/>
<reference evidence="3" key="1">
    <citation type="submission" date="2011-07" db="EMBL/GenBank/DDBJ databases">
        <title>Divergent evolution of antigenic variation in African trypanosomes.</title>
        <authorList>
            <person name="Jackson A.P."/>
            <person name="Berry A."/>
            <person name="Allison H.C."/>
            <person name="Burton P."/>
            <person name="Anderson J."/>
            <person name="Aslett M."/>
            <person name="Brown R."/>
            <person name="Corton N."/>
            <person name="Harris D."/>
            <person name="Hauser H."/>
            <person name="Gamble J."/>
            <person name="Gilderthorp R."/>
            <person name="McQuillan J."/>
            <person name="Quail M.A."/>
            <person name="Sanders M."/>
            <person name="Van Tonder A."/>
            <person name="Ginger M.L."/>
            <person name="Donelson J.E."/>
            <person name="Field M.C."/>
            <person name="Barry J.D."/>
            <person name="Berriman M."/>
            <person name="Hertz-Fowler C."/>
        </authorList>
    </citation>
    <scope>NUCLEOTIDE SEQUENCE [LARGE SCALE GENOMIC DNA]</scope>
    <source>
        <strain evidence="3">IL3000</strain>
    </source>
</reference>
<dbReference type="Proteomes" id="UP000000702">
    <property type="component" value="Unassembled WGS sequence"/>
</dbReference>
<evidence type="ECO:0000313" key="2">
    <source>
        <dbReference type="EMBL" id="CCD14871.1"/>
    </source>
</evidence>
<dbReference type="AlphaFoldDB" id="F9WC79"/>
<name>F9WC79_TRYCI</name>
<feature type="compositionally biased region" description="Low complexity" evidence="1">
    <location>
        <begin position="19"/>
        <end position="29"/>
    </location>
</feature>
<evidence type="ECO:0000313" key="3">
    <source>
        <dbReference type="Proteomes" id="UP000000702"/>
    </source>
</evidence>
<reference evidence="2 3" key="2">
    <citation type="journal article" date="2012" name="Proc. Natl. Acad. Sci. U.S.A.">
        <title>Antigenic diversity is generated by distinct evolutionary mechanisms in African trypanosome species.</title>
        <authorList>
            <person name="Jackson A.P."/>
            <person name="Berry A."/>
            <person name="Aslett M."/>
            <person name="Allison H.C."/>
            <person name="Burton P."/>
            <person name="Vavrova-Anderson J."/>
            <person name="Brown R."/>
            <person name="Browne H."/>
            <person name="Corton N."/>
            <person name="Hauser H."/>
            <person name="Gamble J."/>
            <person name="Gilderthorp R."/>
            <person name="Marcello L."/>
            <person name="McQuillan J."/>
            <person name="Otto T.D."/>
            <person name="Quail M.A."/>
            <person name="Sanders M.J."/>
            <person name="van Tonder A."/>
            <person name="Ginger M.L."/>
            <person name="Field M.C."/>
            <person name="Barry J.D."/>
            <person name="Hertz-Fowler C."/>
            <person name="Berriman M."/>
        </authorList>
    </citation>
    <scope>NUCLEOTIDE SEQUENCE [LARGE SCALE GENOMIC DNA]</scope>
    <source>
        <strain evidence="2 3">IL3000</strain>
    </source>
</reference>
<evidence type="ECO:0000256" key="1">
    <source>
        <dbReference type="SAM" id="MobiDB-lite"/>
    </source>
</evidence>